<sequence length="129" mass="14033">MKDLAGRASCRTVQYGIGSNGEADPMTVSHHIRNPVHRKALAGLSEHQVGITVPPVPEVLDGLLQPRPDWGPEVFVLPVPLRRGDRQDHFGSNPWNCRPARPGNTPPPCPPPYARLCRECPPALGATKL</sequence>
<evidence type="ECO:0000313" key="2">
    <source>
        <dbReference type="Proteomes" id="UP000617734"/>
    </source>
</evidence>
<protein>
    <submittedName>
        <fullName evidence="1">Uncharacterized protein</fullName>
    </submittedName>
</protein>
<reference evidence="1" key="2">
    <citation type="submission" date="2020-09" db="EMBL/GenBank/DDBJ databases">
        <authorList>
            <person name="Sun Q."/>
            <person name="Ohkuma M."/>
        </authorList>
    </citation>
    <scope>NUCLEOTIDE SEQUENCE</scope>
    <source>
        <strain evidence="1">JCM 4646</strain>
    </source>
</reference>
<dbReference type="Proteomes" id="UP000617734">
    <property type="component" value="Unassembled WGS sequence"/>
</dbReference>
<dbReference type="EMBL" id="BNBO01000017">
    <property type="protein sequence ID" value="GHH72226.1"/>
    <property type="molecule type" value="Genomic_DNA"/>
</dbReference>
<keyword evidence="2" id="KW-1185">Reference proteome</keyword>
<evidence type="ECO:0000313" key="1">
    <source>
        <dbReference type="EMBL" id="GHH72226.1"/>
    </source>
</evidence>
<proteinExistence type="predicted"/>
<accession>A0A919FUJ5</accession>
<reference evidence="1" key="1">
    <citation type="journal article" date="2014" name="Int. J. Syst. Evol. Microbiol.">
        <title>Complete genome sequence of Corynebacterium casei LMG S-19264T (=DSM 44701T), isolated from a smear-ripened cheese.</title>
        <authorList>
            <consortium name="US DOE Joint Genome Institute (JGI-PGF)"/>
            <person name="Walter F."/>
            <person name="Albersmeier A."/>
            <person name="Kalinowski J."/>
            <person name="Ruckert C."/>
        </authorList>
    </citation>
    <scope>NUCLEOTIDE SEQUENCE</scope>
    <source>
        <strain evidence="1">JCM 4646</strain>
    </source>
</reference>
<name>A0A919FUJ5_9ACTN</name>
<organism evidence="1 2">
    <name type="scientific">Kitasatospora indigofera</name>
    <dbReference type="NCBI Taxonomy" id="67307"/>
    <lineage>
        <taxon>Bacteria</taxon>
        <taxon>Bacillati</taxon>
        <taxon>Actinomycetota</taxon>
        <taxon>Actinomycetes</taxon>
        <taxon>Kitasatosporales</taxon>
        <taxon>Streptomycetaceae</taxon>
        <taxon>Kitasatospora</taxon>
    </lineage>
</organism>
<comment type="caution">
    <text evidence="1">The sequence shown here is derived from an EMBL/GenBank/DDBJ whole genome shotgun (WGS) entry which is preliminary data.</text>
</comment>
<dbReference type="AlphaFoldDB" id="A0A919FUJ5"/>
<gene>
    <name evidence="1" type="ORF">GCM10018781_34720</name>
</gene>